<evidence type="ECO:0000313" key="4">
    <source>
        <dbReference type="EMBL" id="KAJ8940363.1"/>
    </source>
</evidence>
<dbReference type="PRINTS" id="PR00503">
    <property type="entry name" value="BROMODOMAIN"/>
</dbReference>
<accession>A0AAV8XP92</accession>
<comment type="caution">
    <text evidence="4">The sequence shown here is derived from an EMBL/GenBank/DDBJ whole genome shotgun (WGS) entry which is preliminary data.</text>
</comment>
<dbReference type="InterPro" id="IPR051831">
    <property type="entry name" value="Bromodomain_contain_prot"/>
</dbReference>
<evidence type="ECO:0000313" key="5">
    <source>
        <dbReference type="Proteomes" id="UP001162162"/>
    </source>
</evidence>
<evidence type="ECO:0000256" key="2">
    <source>
        <dbReference type="PROSITE-ProRule" id="PRU00035"/>
    </source>
</evidence>
<dbReference type="PROSITE" id="PS50014">
    <property type="entry name" value="BROMODOMAIN_2"/>
    <property type="match status" value="1"/>
</dbReference>
<evidence type="ECO:0000256" key="1">
    <source>
        <dbReference type="ARBA" id="ARBA00023117"/>
    </source>
</evidence>
<dbReference type="Proteomes" id="UP001162162">
    <property type="component" value="Unassembled WGS sequence"/>
</dbReference>
<gene>
    <name evidence="4" type="ORF">NQ318_015756</name>
</gene>
<reference evidence="4" key="1">
    <citation type="journal article" date="2023" name="Insect Mol. Biol.">
        <title>Genome sequencing provides insights into the evolution of gene families encoding plant cell wall-degrading enzymes in longhorned beetles.</title>
        <authorList>
            <person name="Shin N.R."/>
            <person name="Okamura Y."/>
            <person name="Kirsch R."/>
            <person name="Pauchet Y."/>
        </authorList>
    </citation>
    <scope>NUCLEOTIDE SEQUENCE</scope>
    <source>
        <strain evidence="4">AMC_N1</strain>
    </source>
</reference>
<protein>
    <recommendedName>
        <fullName evidence="3">Bromo domain-containing protein</fullName>
    </recommendedName>
</protein>
<keyword evidence="1 2" id="KW-0103">Bromodomain</keyword>
<dbReference type="PANTHER" id="PTHR22881:SF27">
    <property type="entry name" value="BROMODOMAIN CONTAINING 7_9"/>
    <property type="match status" value="1"/>
</dbReference>
<feature type="domain" description="Bromo" evidence="3">
    <location>
        <begin position="1"/>
        <end position="43"/>
    </location>
</feature>
<dbReference type="SUPFAM" id="SSF47370">
    <property type="entry name" value="Bromodomain"/>
    <property type="match status" value="1"/>
</dbReference>
<dbReference type="AlphaFoldDB" id="A0AAV8XP92"/>
<sequence length="70" mass="8143">MDFSTMRQKIEENQYSHLEEFISDFKLMCTNAMKYNHIDTIYYKASKKLLQAGLEIDGSRKIGLDGKFSA</sequence>
<dbReference type="PANTHER" id="PTHR22881">
    <property type="entry name" value="BROMODOMAIN CONTAINING PROTEIN"/>
    <property type="match status" value="1"/>
</dbReference>
<dbReference type="Pfam" id="PF00439">
    <property type="entry name" value="Bromodomain"/>
    <property type="match status" value="1"/>
</dbReference>
<dbReference type="Gene3D" id="1.20.920.10">
    <property type="entry name" value="Bromodomain-like"/>
    <property type="match status" value="1"/>
</dbReference>
<keyword evidence="5" id="KW-1185">Reference proteome</keyword>
<proteinExistence type="predicted"/>
<dbReference type="GO" id="GO:0005634">
    <property type="term" value="C:nucleus"/>
    <property type="evidence" value="ECO:0007669"/>
    <property type="project" value="TreeGrafter"/>
</dbReference>
<organism evidence="4 5">
    <name type="scientific">Aromia moschata</name>
    <dbReference type="NCBI Taxonomy" id="1265417"/>
    <lineage>
        <taxon>Eukaryota</taxon>
        <taxon>Metazoa</taxon>
        <taxon>Ecdysozoa</taxon>
        <taxon>Arthropoda</taxon>
        <taxon>Hexapoda</taxon>
        <taxon>Insecta</taxon>
        <taxon>Pterygota</taxon>
        <taxon>Neoptera</taxon>
        <taxon>Endopterygota</taxon>
        <taxon>Coleoptera</taxon>
        <taxon>Polyphaga</taxon>
        <taxon>Cucujiformia</taxon>
        <taxon>Chrysomeloidea</taxon>
        <taxon>Cerambycidae</taxon>
        <taxon>Cerambycinae</taxon>
        <taxon>Callichromatini</taxon>
        <taxon>Aromia</taxon>
    </lineage>
</organism>
<dbReference type="EMBL" id="JAPWTK010000435">
    <property type="protein sequence ID" value="KAJ8940363.1"/>
    <property type="molecule type" value="Genomic_DNA"/>
</dbReference>
<evidence type="ECO:0000259" key="3">
    <source>
        <dbReference type="PROSITE" id="PS50014"/>
    </source>
</evidence>
<dbReference type="InterPro" id="IPR001487">
    <property type="entry name" value="Bromodomain"/>
</dbReference>
<dbReference type="InterPro" id="IPR036427">
    <property type="entry name" value="Bromodomain-like_sf"/>
</dbReference>
<name>A0AAV8XP92_9CUCU</name>
<dbReference type="GO" id="GO:0006357">
    <property type="term" value="P:regulation of transcription by RNA polymerase II"/>
    <property type="evidence" value="ECO:0007669"/>
    <property type="project" value="TreeGrafter"/>
</dbReference>